<dbReference type="Proteomes" id="UP000283509">
    <property type="component" value="Unassembled WGS sequence"/>
</dbReference>
<proteinExistence type="predicted"/>
<dbReference type="GO" id="GO:0043235">
    <property type="term" value="C:receptor complex"/>
    <property type="evidence" value="ECO:0007669"/>
    <property type="project" value="TreeGrafter"/>
</dbReference>
<dbReference type="STRING" id="6689.A0A3R7PNW3"/>
<feature type="domain" description="Protein kinase" evidence="23">
    <location>
        <begin position="813"/>
        <end position="1311"/>
    </location>
</feature>
<dbReference type="FunFam" id="1.10.510.10:FF:000554">
    <property type="entry name" value="Predicted protein"/>
    <property type="match status" value="1"/>
</dbReference>
<dbReference type="Pfam" id="PF07679">
    <property type="entry name" value="I-set"/>
    <property type="match status" value="2"/>
</dbReference>
<feature type="region of interest" description="Disordered" evidence="20">
    <location>
        <begin position="1462"/>
        <end position="1498"/>
    </location>
</feature>
<sequence length="1584" mass="177432">MKFFLPLVLLFCQAGWVFGSNPPRLNVTDTVVTDLRDISYLSLRCEGTEKLHWNWTTDLPADDDIVKIEHIIHTGTDFPHVSTLTITQPDTVDTGYYYCFYSGAGNLATDTTKAAKTYVYVHDGQTGLLHSNIFDHIQVTTSDRVVLDCRTTLPDIKVQLFKNDEEITSEVQWDSRIGFIRRNLVIQDSGPYRCQSEYGEVMDYLVDIIPGSDTVPKPAIEWAANQHFVVGFDIILHCSLIWKDHVVFRWELPNPDANYSQRRSVQIRTNSTYEVSTLSVKSVTLRDSGQYKCKVTSKGSNPNEEAKMIVIKESQTPYINISSVPEVKLDEGDTLRWKAEVYAFPSNPQIIYRNWRGKEVLETDRVTTEHNMDNAESWLRIKNASVTDFGQYTIEVSSNDETVRESKSVFIYIKSRPHVSFFGIPTSVDVGEIINASCVSRGYPLPEVEWMFQECPNGPQDCTASFERLVVNNPEVSEPEPGNIKVVTASFALESSGMLKCETSNEHGSGNAVNPISISDIDGNFVFRHIGRNKTTEIIRSQQIEIIENDDFYLECGAVKFSYKGVSLTSPDLSVKEKTSQYTQVRYVEASKVTTSFQGKYQCRAEHHTKVDPEVREVAFKVYKEQKVTFTEDANMRPEGVELEIQENEPFTVNCTVTGMPKPVMKWYKDGIPLTRESEFFDGTTFFGKKQQSIEFTYIFEQKHVGTYTCKAKNRLGELEGSLTITVPAPGLSLATKIGLAFAFIGILILIVVVVVLVRRVKEERKFRKSFRKNELYLFEKGNIGQLNPDCTADEQAELLPYSPEWEIQRDDITMGRQLGAGAFGRVIKATVTGLFDDEPKTTVALKMCKSQSDQSHVQALTRELKVMIHLGKHLNIVNLMGANTVNVGKGELWILVEYCRYGNLLSFMHRHRKNFVNQVNPVTGKIDSMKTVQEASTPLSPLSQGTRYGYQPTPITDMDGYLAPTTKFNLASVPRGHHNPSSPPQSPTTVTGSSNGSSRPDGLPQHYADNPGYSKGFIRSVSESQPGEMQPAFGMTSSSTSGGSRISDARNSKSSHTPSDQRSVGYYRDNQQIVNTDMTLLHSSASPMSPLSHFPLSPTDSNHVSDIGVDSQGNPFTFDTGLIPGITAPFTTSDLVSWGWQVAQGMEYLSRRKVLHGDLAARNLLLADNNVVKISDFGLSRDMYKKDIYMKKGDDLMPIKWMSIEAIRDRIFSVQSDVWAYGVTLWELFTLGSTPYPGVEVNKDFLTFLEDGNRMDRPKYANQEIYNLLLECWSVEPLDRPTFSMCADKLGILMLPDLKEQYMTMNDPYVLMNEERFQKETDYLNMLSSPDFENLNRKDEPQQHYVNIPGAVDGYRESNYLSMKSPDTVGYSRVGLDHSSVSQGLNPSPNSHYLPMSSTRGSDSPMVDVFSPRPAEDSRFSFCPDGSEDPALSDPPDEEVKEMLAPDAPKDQMVETSLLINGGSQHGSKDSLRDSEKDKASLKNLENNSARNSSDDLNVPYINLVSHGCDYVNIPMAPRGKAPSGTAEDNRTNLKSLASPARALRGSEATRTSQDARSKRLEAEDMALASRAALRSLRLRQGE</sequence>
<feature type="chain" id="PRO_5018678107" evidence="22">
    <location>
        <begin position="20"/>
        <end position="1584"/>
    </location>
</feature>
<keyword evidence="26" id="KW-1185">Reference proteome</keyword>
<feature type="domain" description="Ig-like" evidence="24">
    <location>
        <begin position="638"/>
        <end position="726"/>
    </location>
</feature>
<name>A0A3R7PNW3_PENVA</name>
<evidence type="ECO:0000256" key="21">
    <source>
        <dbReference type="SAM" id="Phobius"/>
    </source>
</evidence>
<dbReference type="GO" id="GO:0004714">
    <property type="term" value="F:transmembrane receptor protein tyrosine kinase activity"/>
    <property type="evidence" value="ECO:0007669"/>
    <property type="project" value="UniProtKB-EC"/>
</dbReference>
<organism evidence="25 26">
    <name type="scientific">Penaeus vannamei</name>
    <name type="common">Whiteleg shrimp</name>
    <name type="synonym">Litopenaeus vannamei</name>
    <dbReference type="NCBI Taxonomy" id="6689"/>
    <lineage>
        <taxon>Eukaryota</taxon>
        <taxon>Metazoa</taxon>
        <taxon>Ecdysozoa</taxon>
        <taxon>Arthropoda</taxon>
        <taxon>Crustacea</taxon>
        <taxon>Multicrustacea</taxon>
        <taxon>Malacostraca</taxon>
        <taxon>Eumalacostraca</taxon>
        <taxon>Eucarida</taxon>
        <taxon>Decapoda</taxon>
        <taxon>Dendrobranchiata</taxon>
        <taxon>Penaeoidea</taxon>
        <taxon>Penaeidae</taxon>
        <taxon>Penaeus</taxon>
    </lineage>
</organism>
<dbReference type="PROSITE" id="PS50011">
    <property type="entry name" value="PROTEIN_KINASE_DOM"/>
    <property type="match status" value="1"/>
</dbReference>
<dbReference type="InterPro" id="IPR050122">
    <property type="entry name" value="RTK"/>
</dbReference>
<dbReference type="SUPFAM" id="SSF48726">
    <property type="entry name" value="Immunoglobulin"/>
    <property type="match status" value="4"/>
</dbReference>
<keyword evidence="22" id="KW-0732">Signal</keyword>
<keyword evidence="6 16" id="KW-0067">ATP-binding</keyword>
<reference evidence="25 26" key="1">
    <citation type="submission" date="2018-04" db="EMBL/GenBank/DDBJ databases">
        <authorList>
            <person name="Zhang X."/>
            <person name="Yuan J."/>
            <person name="Li F."/>
            <person name="Xiang J."/>
        </authorList>
    </citation>
    <scope>NUCLEOTIDE SEQUENCE [LARGE SCALE GENOMIC DNA]</scope>
    <source>
        <tissue evidence="25">Muscle</tissue>
    </source>
</reference>
<dbReference type="CDD" id="cd00096">
    <property type="entry name" value="Ig"/>
    <property type="match status" value="1"/>
</dbReference>
<feature type="binding site" evidence="16">
    <location>
        <begin position="820"/>
        <end position="827"/>
    </location>
    <ligand>
        <name>ATP</name>
        <dbReference type="ChEBI" id="CHEBI:30616"/>
    </ligand>
</feature>
<dbReference type="SMART" id="SM00408">
    <property type="entry name" value="IGc2"/>
    <property type="match status" value="5"/>
</dbReference>
<evidence type="ECO:0000256" key="4">
    <source>
        <dbReference type="ARBA" id="ARBA00022741"/>
    </source>
</evidence>
<feature type="binding site" evidence="16 19">
    <location>
        <position position="847"/>
    </location>
    <ligand>
        <name>ATP</name>
        <dbReference type="ChEBI" id="CHEBI:30616"/>
    </ligand>
</feature>
<feature type="compositionally biased region" description="Polar residues" evidence="20">
    <location>
        <begin position="1053"/>
        <end position="1063"/>
    </location>
</feature>
<keyword evidence="13" id="KW-0393">Immunoglobulin domain</keyword>
<feature type="region of interest" description="Disordered" evidence="20">
    <location>
        <begin position="1381"/>
        <end position="1440"/>
    </location>
</feature>
<dbReference type="InterPro" id="IPR008266">
    <property type="entry name" value="Tyr_kinase_AS"/>
</dbReference>
<keyword evidence="5" id="KW-0418">Kinase</keyword>
<dbReference type="PIRSF" id="PIRSF000615">
    <property type="entry name" value="TyrPK_CSF1-R"/>
    <property type="match status" value="1"/>
</dbReference>
<keyword evidence="17" id="KW-0460">Magnesium</keyword>
<dbReference type="SUPFAM" id="SSF56112">
    <property type="entry name" value="Protein kinase-like (PK-like)"/>
    <property type="match status" value="1"/>
</dbReference>
<feature type="binding site" evidence="17">
    <location>
        <position position="1164"/>
    </location>
    <ligand>
        <name>Mg(2+)</name>
        <dbReference type="ChEBI" id="CHEBI:18420"/>
    </ligand>
</feature>
<dbReference type="GO" id="GO:0005886">
    <property type="term" value="C:plasma membrane"/>
    <property type="evidence" value="ECO:0007669"/>
    <property type="project" value="TreeGrafter"/>
</dbReference>
<dbReference type="Pfam" id="PF07714">
    <property type="entry name" value="PK_Tyr_Ser-Thr"/>
    <property type="match status" value="2"/>
</dbReference>
<dbReference type="InterPro" id="IPR001245">
    <property type="entry name" value="Ser-Thr/Tyr_kinase_cat_dom"/>
</dbReference>
<evidence type="ECO:0000256" key="15">
    <source>
        <dbReference type="PIRSR" id="PIRSR000615-1"/>
    </source>
</evidence>
<evidence type="ECO:0000256" key="8">
    <source>
        <dbReference type="ARBA" id="ARBA00023136"/>
    </source>
</evidence>
<dbReference type="InterPro" id="IPR036179">
    <property type="entry name" value="Ig-like_dom_sf"/>
</dbReference>
<dbReference type="InterPro" id="IPR007110">
    <property type="entry name" value="Ig-like_dom"/>
</dbReference>
<keyword evidence="12" id="KW-0325">Glycoprotein</keyword>
<evidence type="ECO:0000259" key="24">
    <source>
        <dbReference type="PROSITE" id="PS50835"/>
    </source>
</evidence>
<evidence type="ECO:0000313" key="25">
    <source>
        <dbReference type="EMBL" id="ROT78031.1"/>
    </source>
</evidence>
<keyword evidence="3 21" id="KW-0812">Transmembrane</keyword>
<evidence type="ECO:0000256" key="22">
    <source>
        <dbReference type="SAM" id="SignalP"/>
    </source>
</evidence>
<evidence type="ECO:0000256" key="10">
    <source>
        <dbReference type="ARBA" id="ARBA00023157"/>
    </source>
</evidence>
<accession>A0A3R7PNW3</accession>
<dbReference type="GO" id="GO:0046872">
    <property type="term" value="F:metal ion binding"/>
    <property type="evidence" value="ECO:0007669"/>
    <property type="project" value="UniProtKB-KW"/>
</dbReference>
<dbReference type="Gene3D" id="1.10.510.10">
    <property type="entry name" value="Transferase(Phosphotransferase) domain 1"/>
    <property type="match status" value="1"/>
</dbReference>
<dbReference type="InterPro" id="IPR003598">
    <property type="entry name" value="Ig_sub2"/>
</dbReference>
<feature type="signal peptide" evidence="22">
    <location>
        <begin position="1"/>
        <end position="19"/>
    </location>
</feature>
<dbReference type="SMART" id="SM00409">
    <property type="entry name" value="IG"/>
    <property type="match status" value="6"/>
</dbReference>
<dbReference type="InterPro" id="IPR017441">
    <property type="entry name" value="Protein_kinase_ATP_BS"/>
</dbReference>
<keyword evidence="7 21" id="KW-1133">Transmembrane helix</keyword>
<dbReference type="GO" id="GO:0007169">
    <property type="term" value="P:cell surface receptor protein tyrosine kinase signaling pathway"/>
    <property type="evidence" value="ECO:0007669"/>
    <property type="project" value="TreeGrafter"/>
</dbReference>
<keyword evidence="4 16" id="KW-0547">Nucleotide-binding</keyword>
<feature type="transmembrane region" description="Helical" evidence="21">
    <location>
        <begin position="738"/>
        <end position="758"/>
    </location>
</feature>
<dbReference type="InterPro" id="IPR003599">
    <property type="entry name" value="Ig_sub"/>
</dbReference>
<gene>
    <name evidence="25" type="ORF">C7M84_003272</name>
</gene>
<protein>
    <submittedName>
        <fullName evidence="25">Vascular endothelial growth factor receptor</fullName>
    </submittedName>
</protein>
<dbReference type="InterPro" id="IPR000719">
    <property type="entry name" value="Prot_kinase_dom"/>
</dbReference>
<dbReference type="PROSITE" id="PS50835">
    <property type="entry name" value="IG_LIKE"/>
    <property type="match status" value="3"/>
</dbReference>
<feature type="compositionally biased region" description="Basic and acidic residues" evidence="20">
    <location>
        <begin position="1468"/>
        <end position="1482"/>
    </location>
</feature>
<evidence type="ECO:0000256" key="20">
    <source>
        <dbReference type="SAM" id="MobiDB-lite"/>
    </source>
</evidence>
<keyword evidence="9" id="KW-0829">Tyrosine-protein kinase</keyword>
<dbReference type="InterPro" id="IPR011009">
    <property type="entry name" value="Kinase-like_dom_sf"/>
</dbReference>
<evidence type="ECO:0000256" key="11">
    <source>
        <dbReference type="ARBA" id="ARBA00023170"/>
    </source>
</evidence>
<evidence type="ECO:0000256" key="16">
    <source>
        <dbReference type="PIRSR" id="PIRSR000615-2"/>
    </source>
</evidence>
<dbReference type="PROSITE" id="PS00109">
    <property type="entry name" value="PROTEIN_KINASE_TYR"/>
    <property type="match status" value="1"/>
</dbReference>
<keyword evidence="11 25" id="KW-0675">Receptor</keyword>
<evidence type="ECO:0000256" key="13">
    <source>
        <dbReference type="ARBA" id="ARBA00023319"/>
    </source>
</evidence>
<dbReference type="PANTHER" id="PTHR24416">
    <property type="entry name" value="TYROSINE-PROTEIN KINASE RECEPTOR"/>
    <property type="match status" value="1"/>
</dbReference>
<feature type="domain" description="Ig-like" evidence="24">
    <location>
        <begin position="417"/>
        <end position="519"/>
    </location>
</feature>
<evidence type="ECO:0000256" key="7">
    <source>
        <dbReference type="ARBA" id="ARBA00022989"/>
    </source>
</evidence>
<dbReference type="Gene3D" id="3.30.200.20">
    <property type="entry name" value="Phosphorylase Kinase, domain 1"/>
    <property type="match status" value="1"/>
</dbReference>
<evidence type="ECO:0000256" key="3">
    <source>
        <dbReference type="ARBA" id="ARBA00022692"/>
    </source>
</evidence>
<dbReference type="PRINTS" id="PR01832">
    <property type="entry name" value="VEGFRECEPTOR"/>
</dbReference>
<comment type="subcellular location">
    <subcellularLocation>
        <location evidence="1">Membrane</location>
        <topology evidence="1">Single-pass membrane protein</topology>
    </subcellularLocation>
</comment>
<feature type="region of interest" description="Disordered" evidence="20">
    <location>
        <begin position="1521"/>
        <end position="1564"/>
    </location>
</feature>
<evidence type="ECO:0000256" key="1">
    <source>
        <dbReference type="ARBA" id="ARBA00004167"/>
    </source>
</evidence>
<keyword evidence="8 21" id="KW-0472">Membrane</keyword>
<dbReference type="Gene3D" id="2.60.40.10">
    <property type="entry name" value="Immunoglobulins"/>
    <property type="match status" value="6"/>
</dbReference>
<comment type="caution">
    <text evidence="25">The sequence shown here is derived from an EMBL/GenBank/DDBJ whole genome shotgun (WGS) entry which is preliminary data.</text>
</comment>
<feature type="binding site" evidence="16">
    <location>
        <position position="1163"/>
    </location>
    <ligand>
        <name>ATP</name>
        <dbReference type="ChEBI" id="CHEBI:30616"/>
    </ligand>
</feature>
<keyword evidence="2" id="KW-0808">Transferase</keyword>
<feature type="compositionally biased region" description="Polar residues" evidence="20">
    <location>
        <begin position="1485"/>
        <end position="1497"/>
    </location>
</feature>
<evidence type="ECO:0000256" key="18">
    <source>
        <dbReference type="PIRSR" id="PIRSR000615-4"/>
    </source>
</evidence>
<feature type="site" description="Important for interaction with phosphotyrosine-binding proteins" evidence="18">
    <location>
        <position position="1303"/>
    </location>
</feature>
<feature type="domain" description="Ig-like" evidence="24">
    <location>
        <begin position="216"/>
        <end position="309"/>
    </location>
</feature>
<dbReference type="PROSITE" id="PS00107">
    <property type="entry name" value="PROTEIN_KINASE_ATP"/>
    <property type="match status" value="1"/>
</dbReference>
<dbReference type="InterPro" id="IPR013098">
    <property type="entry name" value="Ig_I-set"/>
</dbReference>
<keyword evidence="17" id="KW-0479">Metal-binding</keyword>
<feature type="active site" description="Proton acceptor" evidence="15">
    <location>
        <position position="1159"/>
    </location>
</feature>
<evidence type="ECO:0000256" key="19">
    <source>
        <dbReference type="PROSITE-ProRule" id="PRU10141"/>
    </source>
</evidence>
<evidence type="ECO:0000259" key="23">
    <source>
        <dbReference type="PROSITE" id="PS50011"/>
    </source>
</evidence>
<evidence type="ECO:0000256" key="17">
    <source>
        <dbReference type="PIRSR" id="PIRSR000615-3"/>
    </source>
</evidence>
<evidence type="ECO:0000256" key="2">
    <source>
        <dbReference type="ARBA" id="ARBA00022679"/>
    </source>
</evidence>
<evidence type="ECO:0000256" key="14">
    <source>
        <dbReference type="ARBA" id="ARBA00051243"/>
    </source>
</evidence>
<evidence type="ECO:0000256" key="5">
    <source>
        <dbReference type="ARBA" id="ARBA00022777"/>
    </source>
</evidence>
<evidence type="ECO:0000256" key="9">
    <source>
        <dbReference type="ARBA" id="ARBA00023137"/>
    </source>
</evidence>
<evidence type="ECO:0000256" key="6">
    <source>
        <dbReference type="ARBA" id="ARBA00022840"/>
    </source>
</evidence>
<dbReference type="InterPro" id="IPR013783">
    <property type="entry name" value="Ig-like_fold"/>
</dbReference>
<dbReference type="PANTHER" id="PTHR24416:SF600">
    <property type="entry name" value="PDGF- AND VEGF-RECEPTOR RELATED, ISOFORM J"/>
    <property type="match status" value="1"/>
</dbReference>
<feature type="compositionally biased region" description="Basic and acidic residues" evidence="20">
    <location>
        <begin position="1555"/>
        <end position="1564"/>
    </location>
</feature>
<feature type="region of interest" description="Disordered" evidence="20">
    <location>
        <begin position="971"/>
        <end position="1068"/>
    </location>
</feature>
<evidence type="ECO:0000313" key="26">
    <source>
        <dbReference type="Proteomes" id="UP000283509"/>
    </source>
</evidence>
<dbReference type="GO" id="GO:0005524">
    <property type="term" value="F:ATP binding"/>
    <property type="evidence" value="ECO:0007669"/>
    <property type="project" value="UniProtKB-UniRule"/>
</dbReference>
<comment type="catalytic activity">
    <reaction evidence="14">
        <text>L-tyrosyl-[protein] + ATP = O-phospho-L-tyrosyl-[protein] + ADP + H(+)</text>
        <dbReference type="Rhea" id="RHEA:10596"/>
        <dbReference type="Rhea" id="RHEA-COMP:10136"/>
        <dbReference type="Rhea" id="RHEA-COMP:20101"/>
        <dbReference type="ChEBI" id="CHEBI:15378"/>
        <dbReference type="ChEBI" id="CHEBI:30616"/>
        <dbReference type="ChEBI" id="CHEBI:46858"/>
        <dbReference type="ChEBI" id="CHEBI:61978"/>
        <dbReference type="ChEBI" id="CHEBI:456216"/>
        <dbReference type="EC" id="2.7.10.1"/>
    </reaction>
</comment>
<evidence type="ECO:0000256" key="12">
    <source>
        <dbReference type="ARBA" id="ARBA00023180"/>
    </source>
</evidence>
<dbReference type="EMBL" id="QCYY01001446">
    <property type="protein sequence ID" value="ROT78031.1"/>
    <property type="molecule type" value="Genomic_DNA"/>
</dbReference>
<feature type="binding site" evidence="17">
    <location>
        <position position="1177"/>
    </location>
    <ligand>
        <name>Mg(2+)</name>
        <dbReference type="ChEBI" id="CHEBI:18420"/>
    </ligand>
</feature>
<dbReference type="OrthoDB" id="3256376at2759"/>
<keyword evidence="10" id="KW-1015">Disulfide bond</keyword>
<reference evidence="25 26" key="2">
    <citation type="submission" date="2019-01" db="EMBL/GenBank/DDBJ databases">
        <title>The decoding of complex shrimp genome reveals the adaptation for benthos swimmer, frequently molting mechanism and breeding impact on genome.</title>
        <authorList>
            <person name="Sun Y."/>
            <person name="Gao Y."/>
            <person name="Yu Y."/>
        </authorList>
    </citation>
    <scope>NUCLEOTIDE SEQUENCE [LARGE SCALE GENOMIC DNA]</scope>
    <source>
        <tissue evidence="25">Muscle</tissue>
    </source>
</reference>
<feature type="compositionally biased region" description="Polar residues" evidence="20">
    <location>
        <begin position="1381"/>
        <end position="1403"/>
    </location>
</feature>